<feature type="domain" description="N-acetyltransferase" evidence="1">
    <location>
        <begin position="15"/>
        <end position="172"/>
    </location>
</feature>
<evidence type="ECO:0000259" key="1">
    <source>
        <dbReference type="PROSITE" id="PS51186"/>
    </source>
</evidence>
<dbReference type="SUPFAM" id="SSF55729">
    <property type="entry name" value="Acyl-CoA N-acyltransferases (Nat)"/>
    <property type="match status" value="1"/>
</dbReference>
<dbReference type="Pfam" id="PF00583">
    <property type="entry name" value="Acetyltransf_1"/>
    <property type="match status" value="1"/>
</dbReference>
<evidence type="ECO:0000313" key="2">
    <source>
        <dbReference type="EMBL" id="KNF09072.1"/>
    </source>
</evidence>
<dbReference type="Gene3D" id="3.40.630.30">
    <property type="match status" value="1"/>
</dbReference>
<dbReference type="PATRIC" id="fig|1503.3.peg.2344"/>
<proteinExistence type="predicted"/>
<dbReference type="RefSeq" id="WP_050354648.1">
    <property type="nucleotide sequence ID" value="NZ_LGSS01000004.1"/>
</dbReference>
<organism evidence="2 3">
    <name type="scientific">Gottschalkia purinilytica</name>
    <name type="common">Clostridium purinilyticum</name>
    <dbReference type="NCBI Taxonomy" id="1503"/>
    <lineage>
        <taxon>Bacteria</taxon>
        <taxon>Bacillati</taxon>
        <taxon>Bacillota</taxon>
        <taxon>Tissierellia</taxon>
        <taxon>Tissierellales</taxon>
        <taxon>Gottschalkiaceae</taxon>
        <taxon>Gottschalkia</taxon>
    </lineage>
</organism>
<gene>
    <name evidence="2" type="ORF">CLPU_4c01180</name>
</gene>
<protein>
    <submittedName>
        <fullName evidence="2">Acetyltransferase</fullName>
    </submittedName>
</protein>
<dbReference type="STRING" id="1503.CLPU_4c01180"/>
<dbReference type="InterPro" id="IPR000182">
    <property type="entry name" value="GNAT_dom"/>
</dbReference>
<dbReference type="CDD" id="cd04301">
    <property type="entry name" value="NAT_SF"/>
    <property type="match status" value="1"/>
</dbReference>
<sequence>MKSINQSFTVKGIDYIIRCARKEDSDLLSRIRYQIDGETENMNREQGEDFLSGEDFKTIITNDLDSTNNLFLVAESDGELLGFSRCEGSNLKRLSHQVEFGICVLKKYWGYAIGYNLMRETIKWADNQNIRKISLSVLETNKKAIELYKSQGFQIEGILKEDKFLSDGKYYDTIVMGRINK</sequence>
<dbReference type="InterPro" id="IPR016181">
    <property type="entry name" value="Acyl_CoA_acyltransferase"/>
</dbReference>
<dbReference type="AlphaFoldDB" id="A0A0L0WC78"/>
<keyword evidence="3" id="KW-1185">Reference proteome</keyword>
<name>A0A0L0WC78_GOTPU</name>
<dbReference type="PANTHER" id="PTHR43415:SF3">
    <property type="entry name" value="GNAT-FAMILY ACETYLTRANSFERASE"/>
    <property type="match status" value="1"/>
</dbReference>
<comment type="caution">
    <text evidence="2">The sequence shown here is derived from an EMBL/GenBank/DDBJ whole genome shotgun (WGS) entry which is preliminary data.</text>
</comment>
<dbReference type="EMBL" id="LGSS01000004">
    <property type="protein sequence ID" value="KNF09072.1"/>
    <property type="molecule type" value="Genomic_DNA"/>
</dbReference>
<evidence type="ECO:0000313" key="3">
    <source>
        <dbReference type="Proteomes" id="UP000037267"/>
    </source>
</evidence>
<dbReference type="PROSITE" id="PS51186">
    <property type="entry name" value="GNAT"/>
    <property type="match status" value="1"/>
</dbReference>
<dbReference type="PANTHER" id="PTHR43415">
    <property type="entry name" value="SPERMIDINE N(1)-ACETYLTRANSFERASE"/>
    <property type="match status" value="1"/>
</dbReference>
<accession>A0A0L0WC78</accession>
<dbReference type="GO" id="GO:0016747">
    <property type="term" value="F:acyltransferase activity, transferring groups other than amino-acyl groups"/>
    <property type="evidence" value="ECO:0007669"/>
    <property type="project" value="InterPro"/>
</dbReference>
<dbReference type="Proteomes" id="UP000037267">
    <property type="component" value="Unassembled WGS sequence"/>
</dbReference>
<keyword evidence="2" id="KW-0808">Transferase</keyword>
<reference evidence="3" key="1">
    <citation type="submission" date="2015-07" db="EMBL/GenBank/DDBJ databases">
        <title>Draft genome sequence of the purine-degrading Gottschalkia purinilyticum DSM 1384 (formerly Clostridium purinilyticum).</title>
        <authorList>
            <person name="Poehlein A."/>
            <person name="Schiel-Bengelsdorf B."/>
            <person name="Bengelsdorf F.R."/>
            <person name="Daniel R."/>
            <person name="Duerre P."/>
        </authorList>
    </citation>
    <scope>NUCLEOTIDE SEQUENCE [LARGE SCALE GENOMIC DNA]</scope>
    <source>
        <strain evidence="3">DSM 1384</strain>
    </source>
</reference>